<dbReference type="Pfam" id="PF00378">
    <property type="entry name" value="ECH_1"/>
    <property type="match status" value="1"/>
</dbReference>
<proteinExistence type="predicted"/>
<evidence type="ECO:0000313" key="1">
    <source>
        <dbReference type="EMBL" id="WLS45320.1"/>
    </source>
</evidence>
<sequence length="209" mass="20965">MVQVYEAGDPGAGERLGPQVRAALAAALKQHARTPGQPLLIRVEGDAWCHEPDDLAQSVVRGQLHDLVLRMHAAPGPVIVHLTGAVRGLGLGLALAADLRVATPTATFAAGPPAAFLAGGVGQLLAGVAGTGVLAHLAWTGVTLTADEALHRGLVGSVSADPQAGTVLAGQVAAVGAGTASALARALRSRSQPDLTAALDYESWLAGVE</sequence>
<dbReference type="RefSeq" id="WP_306272282.1">
    <property type="nucleotide sequence ID" value="NZ_CP130472.1"/>
</dbReference>
<name>A0AAJ6HQH8_9ACTN</name>
<keyword evidence="2" id="KW-1185">Reference proteome</keyword>
<dbReference type="InterPro" id="IPR029045">
    <property type="entry name" value="ClpP/crotonase-like_dom_sf"/>
</dbReference>
<accession>A0AAJ6HQH8</accession>
<dbReference type="KEGG" id="mprn:Q3V37_28825"/>
<dbReference type="GO" id="GO:0003824">
    <property type="term" value="F:catalytic activity"/>
    <property type="evidence" value="ECO:0007669"/>
    <property type="project" value="UniProtKB-ARBA"/>
</dbReference>
<dbReference type="InterPro" id="IPR001753">
    <property type="entry name" value="Enoyl-CoA_hydra/iso"/>
</dbReference>
<gene>
    <name evidence="1" type="ORF">Q3V37_28825</name>
</gene>
<dbReference type="SUPFAM" id="SSF52096">
    <property type="entry name" value="ClpP/crotonase"/>
    <property type="match status" value="1"/>
</dbReference>
<protein>
    <submittedName>
        <fullName evidence="1">Enoyl-CoA hydratase-related protein</fullName>
    </submittedName>
</protein>
<dbReference type="EMBL" id="CP130472">
    <property type="protein sequence ID" value="WLS45320.1"/>
    <property type="molecule type" value="Genomic_DNA"/>
</dbReference>
<dbReference type="Gene3D" id="3.90.226.10">
    <property type="entry name" value="2-enoyl-CoA Hydratase, Chain A, domain 1"/>
    <property type="match status" value="1"/>
</dbReference>
<dbReference type="Proteomes" id="UP001235874">
    <property type="component" value="Chromosome"/>
</dbReference>
<organism evidence="1 2">
    <name type="scientific">Micromonospora profundi</name>
    <dbReference type="NCBI Taxonomy" id="1420889"/>
    <lineage>
        <taxon>Bacteria</taxon>
        <taxon>Bacillati</taxon>
        <taxon>Actinomycetota</taxon>
        <taxon>Actinomycetes</taxon>
        <taxon>Micromonosporales</taxon>
        <taxon>Micromonosporaceae</taxon>
        <taxon>Micromonospora</taxon>
    </lineage>
</organism>
<reference evidence="1 2" key="1">
    <citation type="submission" date="2023-07" db="EMBL/GenBank/DDBJ databases">
        <title>Micromonospora profundi TRM 95458 converts glycerol to a new osmotic compound.</title>
        <authorList>
            <person name="Lu D."/>
        </authorList>
    </citation>
    <scope>NUCLEOTIDE SEQUENCE [LARGE SCALE GENOMIC DNA]</scope>
    <source>
        <strain evidence="1 2">TRM95458</strain>
    </source>
</reference>
<evidence type="ECO:0000313" key="2">
    <source>
        <dbReference type="Proteomes" id="UP001235874"/>
    </source>
</evidence>
<dbReference type="AlphaFoldDB" id="A0AAJ6HQH8"/>